<dbReference type="GO" id="GO:0003676">
    <property type="term" value="F:nucleic acid binding"/>
    <property type="evidence" value="ECO:0007669"/>
    <property type="project" value="InterPro"/>
</dbReference>
<protein>
    <submittedName>
        <fullName evidence="1">Mariner Mos1 transposase</fullName>
    </submittedName>
</protein>
<dbReference type="PANTHER" id="PTHR46060:SF1">
    <property type="entry name" value="MARINER MOS1 TRANSPOSASE-LIKE PROTEIN"/>
    <property type="match status" value="1"/>
</dbReference>
<reference evidence="1 2" key="1">
    <citation type="journal article" date="2019" name="Commun. Biol.">
        <title>The bagworm genome reveals a unique fibroin gene that provides high tensile strength.</title>
        <authorList>
            <person name="Kono N."/>
            <person name="Nakamura H."/>
            <person name="Ohtoshi R."/>
            <person name="Tomita M."/>
            <person name="Numata K."/>
            <person name="Arakawa K."/>
        </authorList>
    </citation>
    <scope>NUCLEOTIDE SEQUENCE [LARGE SCALE GENOMIC DNA]</scope>
</reference>
<keyword evidence="2" id="KW-1185">Reference proteome</keyword>
<name>A0A4C1W7J8_EUMVA</name>
<accession>A0A4C1W7J8</accession>
<dbReference type="Proteomes" id="UP000299102">
    <property type="component" value="Unassembled WGS sequence"/>
</dbReference>
<comment type="caution">
    <text evidence="1">The sequence shown here is derived from an EMBL/GenBank/DDBJ whole genome shotgun (WGS) entry which is preliminary data.</text>
</comment>
<dbReference type="PANTHER" id="PTHR46060">
    <property type="entry name" value="MARINER MOS1 TRANSPOSASE-LIKE PROTEIN"/>
    <property type="match status" value="1"/>
</dbReference>
<gene>
    <name evidence="1" type="ORF">EVAR_38939_1</name>
</gene>
<dbReference type="InterPro" id="IPR052709">
    <property type="entry name" value="Transposase-MT_Hybrid"/>
</dbReference>
<dbReference type="OrthoDB" id="10042427at2759"/>
<evidence type="ECO:0000313" key="1">
    <source>
        <dbReference type="EMBL" id="GBP47338.1"/>
    </source>
</evidence>
<dbReference type="InterPro" id="IPR036397">
    <property type="entry name" value="RNaseH_sf"/>
</dbReference>
<dbReference type="Gene3D" id="3.30.420.10">
    <property type="entry name" value="Ribonuclease H-like superfamily/Ribonuclease H"/>
    <property type="match status" value="1"/>
</dbReference>
<sequence>MSQDFLKKFSEEFFKPSRIYISTFVARPNELIAFAVYDSRRQRHLASVPVTPREYIGFPTGKHGKTVAMDNAFEVAMVAIRDAGFELLEHSRYSPDLAPSDFYLFPRLKEYLKGQKFEDDEAIVAAIQEFLDAQDEEFFKKGNLSF</sequence>
<proteinExistence type="predicted"/>
<dbReference type="STRING" id="151549.A0A4C1W7J8"/>
<dbReference type="EMBL" id="BGZK01000500">
    <property type="protein sequence ID" value="GBP47338.1"/>
    <property type="molecule type" value="Genomic_DNA"/>
</dbReference>
<organism evidence="1 2">
    <name type="scientific">Eumeta variegata</name>
    <name type="common">Bagworm moth</name>
    <name type="synonym">Eumeta japonica</name>
    <dbReference type="NCBI Taxonomy" id="151549"/>
    <lineage>
        <taxon>Eukaryota</taxon>
        <taxon>Metazoa</taxon>
        <taxon>Ecdysozoa</taxon>
        <taxon>Arthropoda</taxon>
        <taxon>Hexapoda</taxon>
        <taxon>Insecta</taxon>
        <taxon>Pterygota</taxon>
        <taxon>Neoptera</taxon>
        <taxon>Endopterygota</taxon>
        <taxon>Lepidoptera</taxon>
        <taxon>Glossata</taxon>
        <taxon>Ditrysia</taxon>
        <taxon>Tineoidea</taxon>
        <taxon>Psychidae</taxon>
        <taxon>Oiketicinae</taxon>
        <taxon>Eumeta</taxon>
    </lineage>
</organism>
<evidence type="ECO:0000313" key="2">
    <source>
        <dbReference type="Proteomes" id="UP000299102"/>
    </source>
</evidence>
<dbReference type="AlphaFoldDB" id="A0A4C1W7J8"/>